<protein>
    <submittedName>
        <fullName evidence="2">Uncharacterized protein</fullName>
    </submittedName>
</protein>
<dbReference type="Proteomes" id="UP000030653">
    <property type="component" value="Unassembled WGS sequence"/>
</dbReference>
<keyword evidence="3" id="KW-1185">Reference proteome</keyword>
<accession>M5GBY0</accession>
<dbReference type="EMBL" id="JH795864">
    <property type="protein sequence ID" value="EJU01533.1"/>
    <property type="molecule type" value="Genomic_DNA"/>
</dbReference>
<evidence type="ECO:0000256" key="1">
    <source>
        <dbReference type="SAM" id="MobiDB-lite"/>
    </source>
</evidence>
<proteinExistence type="predicted"/>
<reference evidence="2 3" key="1">
    <citation type="journal article" date="2012" name="Science">
        <title>The Paleozoic origin of enzymatic lignin decomposition reconstructed from 31 fungal genomes.</title>
        <authorList>
            <person name="Floudas D."/>
            <person name="Binder M."/>
            <person name="Riley R."/>
            <person name="Barry K."/>
            <person name="Blanchette R.A."/>
            <person name="Henrissat B."/>
            <person name="Martinez A.T."/>
            <person name="Otillar R."/>
            <person name="Spatafora J.W."/>
            <person name="Yadav J.S."/>
            <person name="Aerts A."/>
            <person name="Benoit I."/>
            <person name="Boyd A."/>
            <person name="Carlson A."/>
            <person name="Copeland A."/>
            <person name="Coutinho P.M."/>
            <person name="de Vries R.P."/>
            <person name="Ferreira P."/>
            <person name="Findley K."/>
            <person name="Foster B."/>
            <person name="Gaskell J."/>
            <person name="Glotzer D."/>
            <person name="Gorecki P."/>
            <person name="Heitman J."/>
            <person name="Hesse C."/>
            <person name="Hori C."/>
            <person name="Igarashi K."/>
            <person name="Jurgens J.A."/>
            <person name="Kallen N."/>
            <person name="Kersten P."/>
            <person name="Kohler A."/>
            <person name="Kuees U."/>
            <person name="Kumar T.K.A."/>
            <person name="Kuo A."/>
            <person name="LaButti K."/>
            <person name="Larrondo L.F."/>
            <person name="Lindquist E."/>
            <person name="Ling A."/>
            <person name="Lombard V."/>
            <person name="Lucas S."/>
            <person name="Lundell T."/>
            <person name="Martin R."/>
            <person name="McLaughlin D.J."/>
            <person name="Morgenstern I."/>
            <person name="Morin E."/>
            <person name="Murat C."/>
            <person name="Nagy L.G."/>
            <person name="Nolan M."/>
            <person name="Ohm R.A."/>
            <person name="Patyshakuliyeva A."/>
            <person name="Rokas A."/>
            <person name="Ruiz-Duenas F.J."/>
            <person name="Sabat G."/>
            <person name="Salamov A."/>
            <person name="Samejima M."/>
            <person name="Schmutz J."/>
            <person name="Slot J.C."/>
            <person name="St John F."/>
            <person name="Stenlid J."/>
            <person name="Sun H."/>
            <person name="Sun S."/>
            <person name="Syed K."/>
            <person name="Tsang A."/>
            <person name="Wiebenga A."/>
            <person name="Young D."/>
            <person name="Pisabarro A."/>
            <person name="Eastwood D.C."/>
            <person name="Martin F."/>
            <person name="Cullen D."/>
            <person name="Grigoriev I.V."/>
            <person name="Hibbett D.S."/>
        </authorList>
    </citation>
    <scope>NUCLEOTIDE SEQUENCE [LARGE SCALE GENOMIC DNA]</scope>
    <source>
        <strain evidence="2 3">DJM-731 SS1</strain>
    </source>
</reference>
<organism evidence="2 3">
    <name type="scientific">Dacryopinax primogenitus (strain DJM 731)</name>
    <name type="common">Brown rot fungus</name>
    <dbReference type="NCBI Taxonomy" id="1858805"/>
    <lineage>
        <taxon>Eukaryota</taxon>
        <taxon>Fungi</taxon>
        <taxon>Dikarya</taxon>
        <taxon>Basidiomycota</taxon>
        <taxon>Agaricomycotina</taxon>
        <taxon>Dacrymycetes</taxon>
        <taxon>Dacrymycetales</taxon>
        <taxon>Dacrymycetaceae</taxon>
        <taxon>Dacryopinax</taxon>
    </lineage>
</organism>
<dbReference type="GeneID" id="63683645"/>
<sequence length="107" mass="11790">MFGLQEDLRKLGQAKAAHNTAEKNPMLSEKLDATSLGFKPLLHTSDQTKPGQNMHDLQHDIFQAPQLGLSETPQSTWKYTPAASIPLPGQRETPYAAYAGIKEDSDQ</sequence>
<dbReference type="AlphaFoldDB" id="M5GBY0"/>
<evidence type="ECO:0000313" key="2">
    <source>
        <dbReference type="EMBL" id="EJU01533.1"/>
    </source>
</evidence>
<evidence type="ECO:0000313" key="3">
    <source>
        <dbReference type="Proteomes" id="UP000030653"/>
    </source>
</evidence>
<name>M5GBY0_DACPD</name>
<dbReference type="RefSeq" id="XP_040628430.1">
    <property type="nucleotide sequence ID" value="XM_040768583.1"/>
</dbReference>
<gene>
    <name evidence="2" type="ORF">DACRYDRAFT_108081</name>
</gene>
<dbReference type="HOGENOM" id="CLU_2209926_0_0_1"/>
<feature type="region of interest" description="Disordered" evidence="1">
    <location>
        <begin position="13"/>
        <end position="32"/>
    </location>
</feature>